<gene>
    <name evidence="11" type="ORF">GCM10010991_14500</name>
</gene>
<sequence>MKRAIRRLWSAIDLIMAGLLVAMIALVFANVVLRYGFSSGIRQTVELARLWFIWIVMLGAVTVLHRGEHLGMPELVENHFPRALPWVNRFNWLVILGSSVMLTWGSIRVTQSNWANISQLTGLAQGWFYLPGVISGAMMAAIALVRIVHPETGKHDRAHGDIA</sequence>
<evidence type="ECO:0000256" key="5">
    <source>
        <dbReference type="ARBA" id="ARBA00022692"/>
    </source>
</evidence>
<keyword evidence="7 9" id="KW-0472">Membrane</keyword>
<dbReference type="OrthoDB" id="4964541at2"/>
<evidence type="ECO:0000256" key="8">
    <source>
        <dbReference type="ARBA" id="ARBA00038436"/>
    </source>
</evidence>
<keyword evidence="6 9" id="KW-1133">Transmembrane helix</keyword>
<evidence type="ECO:0000256" key="9">
    <source>
        <dbReference type="RuleBase" id="RU369079"/>
    </source>
</evidence>
<evidence type="ECO:0000313" key="12">
    <source>
        <dbReference type="Proteomes" id="UP000598196"/>
    </source>
</evidence>
<dbReference type="Pfam" id="PF04290">
    <property type="entry name" value="DctQ"/>
    <property type="match status" value="1"/>
</dbReference>
<comment type="subunit">
    <text evidence="9">The complex comprises the extracytoplasmic solute receptor protein and the two transmembrane proteins.</text>
</comment>
<feature type="domain" description="Tripartite ATP-independent periplasmic transporters DctQ component" evidence="10">
    <location>
        <begin position="23"/>
        <end position="149"/>
    </location>
</feature>
<comment type="function">
    <text evidence="9">Part of the tripartite ATP-independent periplasmic (TRAP) transport system.</text>
</comment>
<evidence type="ECO:0000256" key="7">
    <source>
        <dbReference type="ARBA" id="ARBA00023136"/>
    </source>
</evidence>
<dbReference type="GO" id="GO:0005886">
    <property type="term" value="C:plasma membrane"/>
    <property type="evidence" value="ECO:0007669"/>
    <property type="project" value="UniProtKB-SubCell"/>
</dbReference>
<dbReference type="GO" id="GO:0022857">
    <property type="term" value="F:transmembrane transporter activity"/>
    <property type="evidence" value="ECO:0007669"/>
    <property type="project" value="UniProtKB-UniRule"/>
</dbReference>
<keyword evidence="12" id="KW-1185">Reference proteome</keyword>
<dbReference type="InterPro" id="IPR007387">
    <property type="entry name" value="TRAP_DctQ"/>
</dbReference>
<dbReference type="PANTHER" id="PTHR35011">
    <property type="entry name" value="2,3-DIKETO-L-GULONATE TRAP TRANSPORTER SMALL PERMEASE PROTEIN YIAM"/>
    <property type="match status" value="1"/>
</dbReference>
<name>A0A917YJV4_9RHOB</name>
<evidence type="ECO:0000256" key="4">
    <source>
        <dbReference type="ARBA" id="ARBA00022519"/>
    </source>
</evidence>
<keyword evidence="2 9" id="KW-0813">Transport</keyword>
<dbReference type="InterPro" id="IPR055348">
    <property type="entry name" value="DctQ"/>
</dbReference>
<evidence type="ECO:0000256" key="1">
    <source>
        <dbReference type="ARBA" id="ARBA00004429"/>
    </source>
</evidence>
<evidence type="ECO:0000313" key="11">
    <source>
        <dbReference type="EMBL" id="GGO30020.1"/>
    </source>
</evidence>
<dbReference type="PANTHER" id="PTHR35011:SF2">
    <property type="entry name" value="2,3-DIKETO-L-GULONATE TRAP TRANSPORTER SMALL PERMEASE PROTEIN YIAM"/>
    <property type="match status" value="1"/>
</dbReference>
<proteinExistence type="inferred from homology"/>
<evidence type="ECO:0000256" key="3">
    <source>
        <dbReference type="ARBA" id="ARBA00022475"/>
    </source>
</evidence>
<evidence type="ECO:0000256" key="2">
    <source>
        <dbReference type="ARBA" id="ARBA00022448"/>
    </source>
</evidence>
<organism evidence="11 12">
    <name type="scientific">Gemmobacter aquaticus</name>
    <dbReference type="NCBI Taxonomy" id="490185"/>
    <lineage>
        <taxon>Bacteria</taxon>
        <taxon>Pseudomonadati</taxon>
        <taxon>Pseudomonadota</taxon>
        <taxon>Alphaproteobacteria</taxon>
        <taxon>Rhodobacterales</taxon>
        <taxon>Paracoccaceae</taxon>
        <taxon>Gemmobacter</taxon>
    </lineage>
</organism>
<feature type="transmembrane region" description="Helical" evidence="9">
    <location>
        <begin position="86"/>
        <end position="107"/>
    </location>
</feature>
<comment type="subcellular location">
    <subcellularLocation>
        <location evidence="1 9">Cell inner membrane</location>
        <topology evidence="1 9">Multi-pass membrane protein</topology>
    </subcellularLocation>
</comment>
<evidence type="ECO:0000256" key="6">
    <source>
        <dbReference type="ARBA" id="ARBA00022989"/>
    </source>
</evidence>
<protein>
    <recommendedName>
        <fullName evidence="9">TRAP transporter small permease protein</fullName>
    </recommendedName>
</protein>
<reference evidence="11 12" key="1">
    <citation type="journal article" date="2014" name="Int. J. Syst. Evol. Microbiol.">
        <title>Complete genome sequence of Corynebacterium casei LMG S-19264T (=DSM 44701T), isolated from a smear-ripened cheese.</title>
        <authorList>
            <consortium name="US DOE Joint Genome Institute (JGI-PGF)"/>
            <person name="Walter F."/>
            <person name="Albersmeier A."/>
            <person name="Kalinowski J."/>
            <person name="Ruckert C."/>
        </authorList>
    </citation>
    <scope>NUCLEOTIDE SEQUENCE [LARGE SCALE GENOMIC DNA]</scope>
    <source>
        <strain evidence="11 12">CGMCC 1.7029</strain>
    </source>
</reference>
<keyword evidence="5 9" id="KW-0812">Transmembrane</keyword>
<feature type="transmembrane region" description="Helical" evidence="9">
    <location>
        <begin position="127"/>
        <end position="148"/>
    </location>
</feature>
<keyword evidence="3" id="KW-1003">Cell membrane</keyword>
<evidence type="ECO:0000259" key="10">
    <source>
        <dbReference type="Pfam" id="PF04290"/>
    </source>
</evidence>
<dbReference type="Proteomes" id="UP000598196">
    <property type="component" value="Unassembled WGS sequence"/>
</dbReference>
<feature type="transmembrane region" description="Helical" evidence="9">
    <location>
        <begin position="12"/>
        <end position="35"/>
    </location>
</feature>
<accession>A0A917YJV4</accession>
<dbReference type="AlphaFoldDB" id="A0A917YJV4"/>
<feature type="transmembrane region" description="Helical" evidence="9">
    <location>
        <begin position="47"/>
        <end position="65"/>
    </location>
</feature>
<keyword evidence="4 9" id="KW-0997">Cell inner membrane</keyword>
<dbReference type="RefSeq" id="WP_146284847.1">
    <property type="nucleotide sequence ID" value="NZ_BMLP01000001.1"/>
</dbReference>
<dbReference type="EMBL" id="BMLP01000001">
    <property type="protein sequence ID" value="GGO30020.1"/>
    <property type="molecule type" value="Genomic_DNA"/>
</dbReference>
<comment type="similarity">
    <text evidence="8 9">Belongs to the TRAP transporter small permease family.</text>
</comment>
<comment type="caution">
    <text evidence="11">The sequence shown here is derived from an EMBL/GenBank/DDBJ whole genome shotgun (WGS) entry which is preliminary data.</text>
</comment>
<dbReference type="GO" id="GO:0015740">
    <property type="term" value="P:C4-dicarboxylate transport"/>
    <property type="evidence" value="ECO:0007669"/>
    <property type="project" value="TreeGrafter"/>
</dbReference>